<sequence length="172" mass="20459">MTNKELFEAYRKDVYRMCYYMMNNAADAEDICQEVFVTVFRSNWQDIEKIRPWIIRITVNQCLNVLRRRRTLLDKIAVYPHMIAGSQEKLPDEIVLERETAREWADYLSRLPLKIRAVIALRYIHGFQLAEIAEMLSIPLGTAKSRQHKGIKLMRKMLEQQDSPYQYERSSL</sequence>
<dbReference type="SUPFAM" id="SSF88659">
    <property type="entry name" value="Sigma3 and sigma4 domains of RNA polymerase sigma factors"/>
    <property type="match status" value="1"/>
</dbReference>
<dbReference type="InterPro" id="IPR007630">
    <property type="entry name" value="RNA_pol_sigma70_r4"/>
</dbReference>
<evidence type="ECO:0000313" key="8">
    <source>
        <dbReference type="EMBL" id="MFB5684457.1"/>
    </source>
</evidence>
<keyword evidence="2" id="KW-0805">Transcription regulation</keyword>
<dbReference type="InterPro" id="IPR014284">
    <property type="entry name" value="RNA_pol_sigma-70_dom"/>
</dbReference>
<dbReference type="InterPro" id="IPR007627">
    <property type="entry name" value="RNA_pol_sigma70_r2"/>
</dbReference>
<dbReference type="InterPro" id="IPR013324">
    <property type="entry name" value="RNA_pol_sigma_r3/r4-like"/>
</dbReference>
<dbReference type="Gene3D" id="1.10.1740.10">
    <property type="match status" value="1"/>
</dbReference>
<dbReference type="PANTHER" id="PTHR43133">
    <property type="entry name" value="RNA POLYMERASE ECF-TYPE SIGMA FACTO"/>
    <property type="match status" value="1"/>
</dbReference>
<feature type="domain" description="RNA polymerase sigma-70 region 2" evidence="6">
    <location>
        <begin position="6"/>
        <end position="70"/>
    </location>
</feature>
<evidence type="ECO:0000256" key="3">
    <source>
        <dbReference type="ARBA" id="ARBA00023082"/>
    </source>
</evidence>
<dbReference type="Proteomes" id="UP001580407">
    <property type="component" value="Unassembled WGS sequence"/>
</dbReference>
<dbReference type="PANTHER" id="PTHR43133:SF60">
    <property type="entry name" value="RNA POLYMERASE SIGMA FACTOR SIGV"/>
    <property type="match status" value="1"/>
</dbReference>
<evidence type="ECO:0000313" key="9">
    <source>
        <dbReference type="Proteomes" id="UP001580407"/>
    </source>
</evidence>
<dbReference type="InterPro" id="IPR013325">
    <property type="entry name" value="RNA_pol_sigma_r2"/>
</dbReference>
<proteinExistence type="inferred from homology"/>
<keyword evidence="4" id="KW-0238">DNA-binding</keyword>
<dbReference type="SUPFAM" id="SSF88946">
    <property type="entry name" value="Sigma2 domain of RNA polymerase sigma factors"/>
    <property type="match status" value="1"/>
</dbReference>
<evidence type="ECO:0000256" key="1">
    <source>
        <dbReference type="ARBA" id="ARBA00010641"/>
    </source>
</evidence>
<evidence type="ECO:0000256" key="2">
    <source>
        <dbReference type="ARBA" id="ARBA00023015"/>
    </source>
</evidence>
<evidence type="ECO:0000256" key="4">
    <source>
        <dbReference type="ARBA" id="ARBA00023125"/>
    </source>
</evidence>
<reference evidence="8 9" key="1">
    <citation type="submission" date="2024-09" db="EMBL/GenBank/DDBJ databases">
        <authorList>
            <person name="Ruan L."/>
        </authorList>
    </citation>
    <scope>NUCLEOTIDE SEQUENCE [LARGE SCALE GENOMIC DNA]</scope>
    <source>
        <strain evidence="8 9">D33</strain>
    </source>
</reference>
<evidence type="ECO:0000259" key="6">
    <source>
        <dbReference type="Pfam" id="PF04542"/>
    </source>
</evidence>
<dbReference type="Pfam" id="PF04545">
    <property type="entry name" value="Sigma70_r4"/>
    <property type="match status" value="1"/>
</dbReference>
<dbReference type="InterPro" id="IPR039425">
    <property type="entry name" value="RNA_pol_sigma-70-like"/>
</dbReference>
<dbReference type="Gene3D" id="1.10.10.10">
    <property type="entry name" value="Winged helix-like DNA-binding domain superfamily/Winged helix DNA-binding domain"/>
    <property type="match status" value="1"/>
</dbReference>
<organism evidence="8 9">
    <name type="scientific">Paenibacillus terreus</name>
    <dbReference type="NCBI Taxonomy" id="1387834"/>
    <lineage>
        <taxon>Bacteria</taxon>
        <taxon>Bacillati</taxon>
        <taxon>Bacillota</taxon>
        <taxon>Bacilli</taxon>
        <taxon>Bacillales</taxon>
        <taxon>Paenibacillaceae</taxon>
        <taxon>Paenibacillus</taxon>
    </lineage>
</organism>
<evidence type="ECO:0000259" key="7">
    <source>
        <dbReference type="Pfam" id="PF04545"/>
    </source>
</evidence>
<keyword evidence="9" id="KW-1185">Reference proteome</keyword>
<dbReference type="CDD" id="cd06171">
    <property type="entry name" value="Sigma70_r4"/>
    <property type="match status" value="1"/>
</dbReference>
<gene>
    <name evidence="8" type="ORF">ACE3NQ_26485</name>
</gene>
<dbReference type="InterPro" id="IPR036388">
    <property type="entry name" value="WH-like_DNA-bd_sf"/>
</dbReference>
<dbReference type="NCBIfam" id="TIGR02937">
    <property type="entry name" value="sigma70-ECF"/>
    <property type="match status" value="1"/>
</dbReference>
<comment type="caution">
    <text evidence="8">The sequence shown here is derived from an EMBL/GenBank/DDBJ whole genome shotgun (WGS) entry which is preliminary data.</text>
</comment>
<keyword evidence="3" id="KW-0731">Sigma factor</keyword>
<evidence type="ECO:0000256" key="5">
    <source>
        <dbReference type="ARBA" id="ARBA00023163"/>
    </source>
</evidence>
<accession>A0ABV5BFF2</accession>
<feature type="domain" description="RNA polymerase sigma-70 region 4" evidence="7">
    <location>
        <begin position="108"/>
        <end position="156"/>
    </location>
</feature>
<keyword evidence="5" id="KW-0804">Transcription</keyword>
<protein>
    <submittedName>
        <fullName evidence="8">RNA polymerase sigma factor</fullName>
    </submittedName>
</protein>
<dbReference type="RefSeq" id="WP_375528139.1">
    <property type="nucleotide sequence ID" value="NZ_JBHILM010000041.1"/>
</dbReference>
<comment type="similarity">
    <text evidence="1">Belongs to the sigma-70 factor family. ECF subfamily.</text>
</comment>
<name>A0ABV5BFF2_9BACL</name>
<dbReference type="Pfam" id="PF04542">
    <property type="entry name" value="Sigma70_r2"/>
    <property type="match status" value="1"/>
</dbReference>
<dbReference type="EMBL" id="JBHILM010000041">
    <property type="protein sequence ID" value="MFB5684457.1"/>
    <property type="molecule type" value="Genomic_DNA"/>
</dbReference>